<proteinExistence type="predicted"/>
<accession>A0A176Q935</accession>
<organism evidence="1 2">
    <name type="scientific">Janibacter melonis</name>
    <dbReference type="NCBI Taxonomy" id="262209"/>
    <lineage>
        <taxon>Bacteria</taxon>
        <taxon>Bacillati</taxon>
        <taxon>Actinomycetota</taxon>
        <taxon>Actinomycetes</taxon>
        <taxon>Micrococcales</taxon>
        <taxon>Intrasporangiaceae</taxon>
        <taxon>Janibacter</taxon>
    </lineage>
</organism>
<dbReference type="Proteomes" id="UP000076976">
    <property type="component" value="Unassembled WGS sequence"/>
</dbReference>
<evidence type="ECO:0000313" key="1">
    <source>
        <dbReference type="EMBL" id="OAB86194.1"/>
    </source>
</evidence>
<dbReference type="EMBL" id="LQZG01000005">
    <property type="protein sequence ID" value="OAB86194.1"/>
    <property type="molecule type" value="Genomic_DNA"/>
</dbReference>
<keyword evidence="2" id="KW-1185">Reference proteome</keyword>
<gene>
    <name evidence="1" type="ORF">AWH69_14945</name>
</gene>
<evidence type="ECO:0000313" key="2">
    <source>
        <dbReference type="Proteomes" id="UP000076976"/>
    </source>
</evidence>
<dbReference type="AlphaFoldDB" id="A0A176Q935"/>
<sequence>MALFCPATVLVATWAAGDVATVSVQVSGERVAVVLHGPAVDGAAAARLAEALGVAVETLPALRTGALVEVADRYRGECVLALAGPGEVAPVVGEEPAGEGVVARLEVDEDGITRLPWPRRS</sequence>
<name>A0A176Q935_9MICO</name>
<protein>
    <submittedName>
        <fullName evidence="1">Uncharacterized protein</fullName>
    </submittedName>
</protein>
<dbReference type="RefSeq" id="WP_068277797.1">
    <property type="nucleotide sequence ID" value="NZ_LQZG01000005.1"/>
</dbReference>
<reference evidence="1 2" key="1">
    <citation type="submission" date="2016-01" db="EMBL/GenBank/DDBJ databases">
        <title>Janibacter melonis strain CD11_4 genome sequencing and assembly.</title>
        <authorList>
            <person name="Nair G.R."/>
            <person name="Kaur G."/>
            <person name="Chander A.M."/>
            <person name="Mayilraj S."/>
        </authorList>
    </citation>
    <scope>NUCLEOTIDE SEQUENCE [LARGE SCALE GENOMIC DNA]</scope>
    <source>
        <strain evidence="1 2">CD11-4</strain>
    </source>
</reference>
<comment type="caution">
    <text evidence="1">The sequence shown here is derived from an EMBL/GenBank/DDBJ whole genome shotgun (WGS) entry which is preliminary data.</text>
</comment>